<keyword evidence="2" id="KW-1185">Reference proteome</keyword>
<gene>
    <name evidence="1" type="ORF">DSO57_1011965</name>
</gene>
<evidence type="ECO:0000313" key="2">
    <source>
        <dbReference type="Proteomes" id="UP001165960"/>
    </source>
</evidence>
<reference evidence="1" key="1">
    <citation type="submission" date="2022-04" db="EMBL/GenBank/DDBJ databases">
        <title>Genome of the entomopathogenic fungus Entomophthora muscae.</title>
        <authorList>
            <person name="Elya C."/>
            <person name="Lovett B.R."/>
            <person name="Lee E."/>
            <person name="Macias A.M."/>
            <person name="Hajek A.E."/>
            <person name="De Bivort B.L."/>
            <person name="Kasson M.T."/>
            <person name="De Fine Licht H.H."/>
            <person name="Stajich J.E."/>
        </authorList>
    </citation>
    <scope>NUCLEOTIDE SEQUENCE</scope>
    <source>
        <strain evidence="1">Berkeley</strain>
    </source>
</reference>
<dbReference type="EMBL" id="QTSX02004302">
    <property type="protein sequence ID" value="KAJ9066190.1"/>
    <property type="molecule type" value="Genomic_DNA"/>
</dbReference>
<comment type="caution">
    <text evidence="1">The sequence shown here is derived from an EMBL/GenBank/DDBJ whole genome shotgun (WGS) entry which is preliminary data.</text>
</comment>
<accession>A0ACC2SUY1</accession>
<proteinExistence type="predicted"/>
<evidence type="ECO:0000313" key="1">
    <source>
        <dbReference type="EMBL" id="KAJ9066190.1"/>
    </source>
</evidence>
<protein>
    <submittedName>
        <fullName evidence="1">Uncharacterized protein</fullName>
    </submittedName>
</protein>
<organism evidence="1 2">
    <name type="scientific">Entomophthora muscae</name>
    <dbReference type="NCBI Taxonomy" id="34485"/>
    <lineage>
        <taxon>Eukaryota</taxon>
        <taxon>Fungi</taxon>
        <taxon>Fungi incertae sedis</taxon>
        <taxon>Zoopagomycota</taxon>
        <taxon>Entomophthoromycotina</taxon>
        <taxon>Entomophthoromycetes</taxon>
        <taxon>Entomophthorales</taxon>
        <taxon>Entomophthoraceae</taxon>
        <taxon>Entomophthora</taxon>
    </lineage>
</organism>
<sequence length="255" mass="30338">MYERMKHPKSPEEVVQFYGKWPFYRVLGIQELASFVFSIFNGKMHYNGYKRLIRQLPLDDPHRNVLIVYSLISIHAWFWSAVFHARDTVFTERMDYFSAYSIVLYSLYATVIHIFGITSSRRPLAFILWSMLCLCAYIYHICRMATHFDYFYNMVVGVVVGAIHNLLWIWFSITNSLRKEKYSNPVIWIPTQCALLISLAMLLELFDFPPYFGFIDAHSLWHLATIFIIPKWYIFFCEDALYHKNYASKMASYLK</sequence>
<dbReference type="Proteomes" id="UP001165960">
    <property type="component" value="Unassembled WGS sequence"/>
</dbReference>
<name>A0ACC2SUY1_9FUNG</name>